<dbReference type="CDD" id="cd10030">
    <property type="entry name" value="UDG-F4_TTUDGA_SPO1dp_like"/>
    <property type="match status" value="1"/>
</dbReference>
<evidence type="ECO:0000313" key="12">
    <source>
        <dbReference type="Proteomes" id="UP001623290"/>
    </source>
</evidence>
<keyword evidence="12" id="KW-1185">Reference proteome</keyword>
<keyword evidence="8" id="KW-0411">Iron-sulfur</keyword>
<gene>
    <name evidence="11" type="ORF">RPE78_15880</name>
</gene>
<dbReference type="EMBL" id="CP135445">
    <property type="protein sequence ID" value="WRY35712.1"/>
    <property type="molecule type" value="Genomic_DNA"/>
</dbReference>
<dbReference type="Proteomes" id="UP001623290">
    <property type="component" value="Plasmid unnamed2"/>
</dbReference>
<dbReference type="Pfam" id="PF03167">
    <property type="entry name" value="UDG"/>
    <property type="match status" value="1"/>
</dbReference>
<dbReference type="InterPro" id="IPR005273">
    <property type="entry name" value="Ura-DNA_glyco_family4"/>
</dbReference>
<feature type="domain" description="Uracil-DNA glycosylase-like" evidence="10">
    <location>
        <begin position="310"/>
        <end position="470"/>
    </location>
</feature>
<keyword evidence="3" id="KW-0004">4Fe-4S</keyword>
<dbReference type="PANTHER" id="PTHR33693">
    <property type="entry name" value="TYPE-5 URACIL-DNA GLYCOSYLASE"/>
    <property type="match status" value="1"/>
</dbReference>
<dbReference type="SMART" id="SM00986">
    <property type="entry name" value="UDG"/>
    <property type="match status" value="1"/>
</dbReference>
<evidence type="ECO:0000256" key="9">
    <source>
        <dbReference type="ARBA" id="ARBA00023204"/>
    </source>
</evidence>
<evidence type="ECO:0000256" key="4">
    <source>
        <dbReference type="ARBA" id="ARBA00022723"/>
    </source>
</evidence>
<dbReference type="SUPFAM" id="SSF52141">
    <property type="entry name" value="Uracil-DNA glycosylase-like"/>
    <property type="match status" value="1"/>
</dbReference>
<dbReference type="RefSeq" id="WP_330629453.1">
    <property type="nucleotide sequence ID" value="NZ_CP135445.1"/>
</dbReference>
<dbReference type="InterPro" id="IPR023875">
    <property type="entry name" value="DNA_repair_put"/>
</dbReference>
<keyword evidence="6" id="KW-0378">Hydrolase</keyword>
<name>A0ABZ1E643_9RHOB</name>
<geneLocation type="plasmid" evidence="11 12">
    <name>unnamed2</name>
</geneLocation>
<organism evidence="11 12">
    <name type="scientific">Thioclava litoralis</name>
    <dbReference type="NCBI Taxonomy" id="3076557"/>
    <lineage>
        <taxon>Bacteria</taxon>
        <taxon>Pseudomonadati</taxon>
        <taxon>Pseudomonadota</taxon>
        <taxon>Alphaproteobacteria</taxon>
        <taxon>Rhodobacterales</taxon>
        <taxon>Paracoccaceae</taxon>
        <taxon>Thioclava</taxon>
    </lineage>
</organism>
<evidence type="ECO:0000256" key="3">
    <source>
        <dbReference type="ARBA" id="ARBA00022485"/>
    </source>
</evidence>
<dbReference type="InterPro" id="IPR025404">
    <property type="entry name" value="DUF4130"/>
</dbReference>
<comment type="similarity">
    <text evidence="1">Belongs to the uracil-DNA glycosylase (UDG) superfamily. Type 4 (UDGa) family.</text>
</comment>
<sequence length="478" mass="52982">MEEVILPHIGTVAAWREKARGLAARGVPAEAVLWRVGDAAPDLFGPELFGGMAAPQAAPVTLTLPRAALGEIECALHHSDPERFARAYDIVLRLSRGDLRWGDREDPALHRLIAQAKHVRRDIHKMHAFVRFREITAESANRRAFAAWFEPDHPIVEPATPFFAKRFGDMDWVIATPSLTARFEAGQLSYSETEDRSPPPEDATEELWRTYFTHIFNPARLMVKAMTSEMPRKYWKNLPEAQLIPEMIRQAPARARAMQDAMPTPKAALADRLRPAPKELPSEIALETMKPALDACRRCAIGPCATQGVAGEGPASARVMVVGEQPGEQEDLKGRPFIGPAGQLFDQCARAARLDRERIWLTNAVKHFKFTPRGKQWLHQAPNAGEVKACRWWLDLERQLIKPDLVVAMGATAAASLTGTGKGLVERAGQIETLPDGTPCLITYHPAHLLRLPDPQLAQARQAAFTASLRRAADWPLA</sequence>
<evidence type="ECO:0000256" key="6">
    <source>
        <dbReference type="ARBA" id="ARBA00022801"/>
    </source>
</evidence>
<evidence type="ECO:0000256" key="1">
    <source>
        <dbReference type="ARBA" id="ARBA00006521"/>
    </source>
</evidence>
<evidence type="ECO:0000256" key="5">
    <source>
        <dbReference type="ARBA" id="ARBA00022763"/>
    </source>
</evidence>
<accession>A0ABZ1E643</accession>
<dbReference type="PANTHER" id="PTHR33693:SF9">
    <property type="entry name" value="TYPE-4 URACIL-DNA GLYCOSYLASE"/>
    <property type="match status" value="1"/>
</dbReference>
<reference evidence="11 12" key="1">
    <citation type="submission" date="2023-09" db="EMBL/GenBank/DDBJ databases">
        <title>Thioclava shenzhenensis sp. nov., a multidrug resistant bacteria-antagonizing species isolated from coastal seawater.</title>
        <authorList>
            <person name="Long M."/>
        </authorList>
    </citation>
    <scope>NUCLEOTIDE SEQUENCE [LARGE SCALE GENOMIC DNA]</scope>
    <source>
        <strain evidence="11 12">FTW29</strain>
        <plasmid evidence="11 12">unnamed2</plasmid>
    </source>
</reference>
<dbReference type="InterPro" id="IPR051536">
    <property type="entry name" value="UDG_Type-4/5"/>
</dbReference>
<dbReference type="NCBIfam" id="TIGR03914">
    <property type="entry name" value="UDG_fam_dom"/>
    <property type="match status" value="1"/>
</dbReference>
<keyword evidence="4" id="KW-0479">Metal-binding</keyword>
<dbReference type="Pfam" id="PF13566">
    <property type="entry name" value="DUF4130"/>
    <property type="match status" value="1"/>
</dbReference>
<dbReference type="Gene3D" id="3.40.470.10">
    <property type="entry name" value="Uracil-DNA glycosylase-like domain"/>
    <property type="match status" value="1"/>
</dbReference>
<dbReference type="InterPro" id="IPR036895">
    <property type="entry name" value="Uracil-DNA_glycosylase-like_sf"/>
</dbReference>
<evidence type="ECO:0000313" key="11">
    <source>
        <dbReference type="EMBL" id="WRY35712.1"/>
    </source>
</evidence>
<keyword evidence="11" id="KW-0614">Plasmid</keyword>
<evidence type="ECO:0000256" key="2">
    <source>
        <dbReference type="ARBA" id="ARBA00019403"/>
    </source>
</evidence>
<protein>
    <recommendedName>
        <fullName evidence="2">Type-4 uracil-DNA glycosylase</fullName>
    </recommendedName>
</protein>
<dbReference type="NCBIfam" id="TIGR03915">
    <property type="entry name" value="SAM_7_link_chp"/>
    <property type="match status" value="1"/>
</dbReference>
<keyword evidence="7" id="KW-0408">Iron</keyword>
<dbReference type="SMART" id="SM00987">
    <property type="entry name" value="UreE_C"/>
    <property type="match status" value="1"/>
</dbReference>
<evidence type="ECO:0000256" key="8">
    <source>
        <dbReference type="ARBA" id="ARBA00023014"/>
    </source>
</evidence>
<evidence type="ECO:0000259" key="10">
    <source>
        <dbReference type="SMART" id="SM00986"/>
    </source>
</evidence>
<keyword evidence="9" id="KW-0234">DNA repair</keyword>
<dbReference type="InterPro" id="IPR005122">
    <property type="entry name" value="Uracil-DNA_glycosylase-like"/>
</dbReference>
<evidence type="ECO:0000256" key="7">
    <source>
        <dbReference type="ARBA" id="ARBA00023004"/>
    </source>
</evidence>
<keyword evidence="5" id="KW-0227">DNA damage</keyword>
<proteinExistence type="inferred from homology"/>